<sequence length="387" mass="42930">MQNFNYSIPTKVAFGEGTLENLPKFVKEYGKKVLIVYGGGSIKRTGLYDKVVALLKENDIAYEELSGVEPNPRVTTVEKGVAICREKGIDVVLPIGGGSTIDCAKGIAAAYYYDGPAWDIVLNNSLVTNALPIITILTLAATGSEMDYFAVISNEEEKEKLDINSDLIYPKYSILDPTLTYSVPAYQTASGTADMMSHIFEVYFNGVKDTFFQDRIMEALLKTCIKYGPIAVKEPDNYDARANLMWTSSWAINGFIACGKSGAWPCHAIEHQLSAYYDVTHGHGLAIITPYVMKYTLNDKTVDMYVTYGINVFGIDPSLDRYEIANQAIEKTTQVFRDMGLKLTLRDIGITDKTYFEEMAVKAARGCEGSFVELTKDDIVEIFNQAF</sequence>
<dbReference type="InterPro" id="IPR044731">
    <property type="entry name" value="BDH-like"/>
</dbReference>
<dbReference type="InterPro" id="IPR056798">
    <property type="entry name" value="ADH_Fe_C"/>
</dbReference>
<feature type="domain" description="Fe-containing alcohol dehydrogenase-like C-terminal" evidence="3">
    <location>
        <begin position="188"/>
        <end position="387"/>
    </location>
</feature>
<protein>
    <submittedName>
        <fullName evidence="4">Iron-containing alcohol dehydrogenase</fullName>
    </submittedName>
</protein>
<dbReference type="Gene3D" id="1.20.1090.10">
    <property type="entry name" value="Dehydroquinate synthase-like - alpha domain"/>
    <property type="match status" value="1"/>
</dbReference>
<dbReference type="PANTHER" id="PTHR43633">
    <property type="entry name" value="ALCOHOL DEHYDROGENASE YQHD"/>
    <property type="match status" value="1"/>
</dbReference>
<keyword evidence="1" id="KW-0560">Oxidoreductase</keyword>
<dbReference type="Pfam" id="PF00465">
    <property type="entry name" value="Fe-ADH"/>
    <property type="match status" value="1"/>
</dbReference>
<dbReference type="PROSITE" id="PS00060">
    <property type="entry name" value="ADH_IRON_2"/>
    <property type="match status" value="1"/>
</dbReference>
<dbReference type="Proteomes" id="UP000637513">
    <property type="component" value="Unassembled WGS sequence"/>
</dbReference>
<dbReference type="PANTHER" id="PTHR43633:SF1">
    <property type="entry name" value="ALCOHOL DEHYDROGENASE YQHD"/>
    <property type="match status" value="1"/>
</dbReference>
<dbReference type="Pfam" id="PF25137">
    <property type="entry name" value="ADH_Fe_C"/>
    <property type="match status" value="1"/>
</dbReference>
<dbReference type="InterPro" id="IPR018211">
    <property type="entry name" value="ADH_Fe_CS"/>
</dbReference>
<dbReference type="PROSITE" id="PS00913">
    <property type="entry name" value="ADH_IRON_1"/>
    <property type="match status" value="1"/>
</dbReference>
<name>A0ABR7MSZ0_9FIRM</name>
<organism evidence="4 5">
    <name type="scientific">Jutongia hominis</name>
    <dbReference type="NCBI Taxonomy" id="2763664"/>
    <lineage>
        <taxon>Bacteria</taxon>
        <taxon>Bacillati</taxon>
        <taxon>Bacillota</taxon>
        <taxon>Clostridia</taxon>
        <taxon>Lachnospirales</taxon>
        <taxon>Lachnospiraceae</taxon>
        <taxon>Jutongia</taxon>
    </lineage>
</organism>
<evidence type="ECO:0000259" key="2">
    <source>
        <dbReference type="Pfam" id="PF00465"/>
    </source>
</evidence>
<dbReference type="InterPro" id="IPR001670">
    <property type="entry name" value="ADH_Fe/GldA"/>
</dbReference>
<dbReference type="EMBL" id="JACRSW010000009">
    <property type="protein sequence ID" value="MBC8556580.1"/>
    <property type="molecule type" value="Genomic_DNA"/>
</dbReference>
<accession>A0ABR7MSZ0</accession>
<gene>
    <name evidence="4" type="ORF">H8700_02495</name>
</gene>
<evidence type="ECO:0000256" key="1">
    <source>
        <dbReference type="ARBA" id="ARBA00023002"/>
    </source>
</evidence>
<evidence type="ECO:0000313" key="4">
    <source>
        <dbReference type="EMBL" id="MBC8556580.1"/>
    </source>
</evidence>
<dbReference type="CDD" id="cd08187">
    <property type="entry name" value="BDH"/>
    <property type="match status" value="1"/>
</dbReference>
<dbReference type="RefSeq" id="WP_022142138.1">
    <property type="nucleotide sequence ID" value="NZ_JACRSW010000009.1"/>
</dbReference>
<feature type="domain" description="Alcohol dehydrogenase iron-type/glycerol dehydrogenase GldA" evidence="2">
    <location>
        <begin position="9"/>
        <end position="177"/>
    </location>
</feature>
<reference evidence="4 5" key="1">
    <citation type="submission" date="2020-08" db="EMBL/GenBank/DDBJ databases">
        <title>Genome public.</title>
        <authorList>
            <person name="Liu C."/>
            <person name="Sun Q."/>
        </authorList>
    </citation>
    <scope>NUCLEOTIDE SEQUENCE [LARGE SCALE GENOMIC DNA]</scope>
    <source>
        <strain evidence="4 5">BX3</strain>
    </source>
</reference>
<dbReference type="SUPFAM" id="SSF56796">
    <property type="entry name" value="Dehydroquinate synthase-like"/>
    <property type="match status" value="1"/>
</dbReference>
<evidence type="ECO:0000313" key="5">
    <source>
        <dbReference type="Proteomes" id="UP000637513"/>
    </source>
</evidence>
<proteinExistence type="predicted"/>
<keyword evidence="5" id="KW-1185">Reference proteome</keyword>
<evidence type="ECO:0000259" key="3">
    <source>
        <dbReference type="Pfam" id="PF25137"/>
    </source>
</evidence>
<comment type="caution">
    <text evidence="4">The sequence shown here is derived from an EMBL/GenBank/DDBJ whole genome shotgun (WGS) entry which is preliminary data.</text>
</comment>
<dbReference type="Gene3D" id="3.40.50.1970">
    <property type="match status" value="1"/>
</dbReference>